<dbReference type="Proteomes" id="UP001596023">
    <property type="component" value="Unassembled WGS sequence"/>
</dbReference>
<name>A0ABV9L4M9_9BACT</name>
<comment type="caution">
    <text evidence="5">The sequence shown here is derived from an EMBL/GenBank/DDBJ whole genome shotgun (WGS) entry which is preliminary data.</text>
</comment>
<evidence type="ECO:0000313" key="5">
    <source>
        <dbReference type="EMBL" id="MFC4676741.1"/>
    </source>
</evidence>
<proteinExistence type="predicted"/>
<keyword evidence="3" id="KW-0106">Calcium</keyword>
<evidence type="ECO:0000256" key="3">
    <source>
        <dbReference type="ARBA" id="ARBA00022837"/>
    </source>
</evidence>
<evidence type="ECO:0000256" key="1">
    <source>
        <dbReference type="ARBA" id="ARBA00022729"/>
    </source>
</evidence>
<dbReference type="EMBL" id="JBHSGN010000156">
    <property type="protein sequence ID" value="MFC4676741.1"/>
    <property type="molecule type" value="Genomic_DNA"/>
</dbReference>
<dbReference type="RefSeq" id="WP_380001265.1">
    <property type="nucleotide sequence ID" value="NZ_JBHSGN010000156.1"/>
</dbReference>
<sequence>MQLRRKLYAILVVLVLSSTYPLINIHAQYMPVVYDRTYGEDITYQYTCPVTNGEVALIGSNDGVTTVTWISRDGSAVASRTLTKGFESVNNAYHIGNSKLLILGQSRDWLSKKKDKGVYGRFIITDKTGEILKDINVGEIGSELFCGQQLRDGSFVLGGYEPRSGSVRAGMLAKVDSTGKVVYKYISDEGGPCMGFDVLGSSREYIHAAFTAEEGTVSAVVRLDSNGKPVFVTKLPEPEFHLFKMITAEDDHIFLIGNSQIAGGRIMKIRPEGDIIFSKEIVPASGEASLQYLSLAKNGNVLVGGNSADKSYYSLLRNDGTDLQKYIMQGTISGMEMNPVSGESVIVGYDTERGRGTMIGLSKDGRQIYQKATDGNFDQVHMTTNGIFLTSRSSGRVCMLSASGELLFDRYAIEDDKKMFEEILFTPNGDILFKDMKNRLIKLGHGLYVSDVKINKPVSGFTTAIFTITLTGYPTTDQGAPIPVRVEYLTTDGTANKSDNYLPARGSLSFVPSNDGTARYMIKQDVEVPVKANNLMEGRKMFELRLANVEQSYMVKPVGVGDIEDQEVLVKLMGTRDGLEGAQDIIYELGIFKTNGEALINATGSDIIVEGIYGKGTADNLDFDMGVSPRIVIGRGASSGKFNVKTLEDTRYELPKSVVVDFRKIYAINDANINFESSNLSCTGTIIDQPAHIAINSLGDHGRMNSIVSGFFKFALLRASDGALLTNATGGDIAISCSVDTQTTAEEGKDFVFTNRHDLRIWGDGNRSAINLSGIILHNPDNKGIKKLAVGIDSVKKPDNAPEIQISPKESIAGFSVVE</sequence>
<dbReference type="SUPFAM" id="SSF141072">
    <property type="entry name" value="CalX-like"/>
    <property type="match status" value="1"/>
</dbReference>
<reference evidence="6" key="1">
    <citation type="journal article" date="2019" name="Int. J. Syst. Evol. Microbiol.">
        <title>The Global Catalogue of Microorganisms (GCM) 10K type strain sequencing project: providing services to taxonomists for standard genome sequencing and annotation.</title>
        <authorList>
            <consortium name="The Broad Institute Genomics Platform"/>
            <consortium name="The Broad Institute Genome Sequencing Center for Infectious Disease"/>
            <person name="Wu L."/>
            <person name="Ma J."/>
        </authorList>
    </citation>
    <scope>NUCLEOTIDE SEQUENCE [LARGE SCALE GENOMIC DNA]</scope>
    <source>
        <strain evidence="6">CCUG 66188</strain>
    </source>
</reference>
<keyword evidence="6" id="KW-1185">Reference proteome</keyword>
<protein>
    <submittedName>
        <fullName evidence="5">Calx-beta domain-containing protein</fullName>
    </submittedName>
</protein>
<evidence type="ECO:0000256" key="2">
    <source>
        <dbReference type="ARBA" id="ARBA00022737"/>
    </source>
</evidence>
<keyword evidence="2" id="KW-0677">Repeat</keyword>
<gene>
    <name evidence="5" type="ORF">ACFO6W_23955</name>
</gene>
<dbReference type="Pfam" id="PF03160">
    <property type="entry name" value="Calx-beta"/>
    <property type="match status" value="1"/>
</dbReference>
<dbReference type="InterPro" id="IPR038081">
    <property type="entry name" value="CalX-like_sf"/>
</dbReference>
<keyword evidence="1" id="KW-0732">Signal</keyword>
<dbReference type="Gene3D" id="2.60.40.2030">
    <property type="match status" value="1"/>
</dbReference>
<accession>A0ABV9L4M9</accession>
<organism evidence="5 6">
    <name type="scientific">Dysgonomonas termitidis</name>
    <dbReference type="NCBI Taxonomy" id="1516126"/>
    <lineage>
        <taxon>Bacteria</taxon>
        <taxon>Pseudomonadati</taxon>
        <taxon>Bacteroidota</taxon>
        <taxon>Bacteroidia</taxon>
        <taxon>Bacteroidales</taxon>
        <taxon>Dysgonomonadaceae</taxon>
        <taxon>Dysgonomonas</taxon>
    </lineage>
</organism>
<dbReference type="SUPFAM" id="SSF69322">
    <property type="entry name" value="Tricorn protease domain 2"/>
    <property type="match status" value="1"/>
</dbReference>
<feature type="domain" description="Calx-beta" evidence="4">
    <location>
        <begin position="484"/>
        <end position="552"/>
    </location>
</feature>
<dbReference type="InterPro" id="IPR003644">
    <property type="entry name" value="Calx_beta"/>
</dbReference>
<evidence type="ECO:0000313" key="6">
    <source>
        <dbReference type="Proteomes" id="UP001596023"/>
    </source>
</evidence>
<evidence type="ECO:0000259" key="4">
    <source>
        <dbReference type="Pfam" id="PF03160"/>
    </source>
</evidence>